<dbReference type="STRING" id="312017.I7LV20"/>
<dbReference type="SUPFAM" id="SSF103473">
    <property type="entry name" value="MFS general substrate transporter"/>
    <property type="match status" value="1"/>
</dbReference>
<dbReference type="OrthoDB" id="6415790at2759"/>
<protein>
    <submittedName>
        <fullName evidence="7">Acetyl-coenzyme A transporter 1</fullName>
    </submittedName>
</protein>
<dbReference type="InterPro" id="IPR004752">
    <property type="entry name" value="AmpG_permease/AT-1"/>
</dbReference>
<dbReference type="Gene3D" id="1.20.1250.20">
    <property type="entry name" value="MFS general substrate transporter like domains"/>
    <property type="match status" value="1"/>
</dbReference>
<dbReference type="eggNOG" id="KOG3574">
    <property type="taxonomic scope" value="Eukaryota"/>
</dbReference>
<feature type="region of interest" description="Disordered" evidence="5">
    <location>
        <begin position="21"/>
        <end position="41"/>
    </location>
</feature>
<dbReference type="GO" id="GO:0035348">
    <property type="term" value="P:acetyl-CoA transmembrane transport"/>
    <property type="evidence" value="ECO:0007669"/>
    <property type="project" value="InterPro"/>
</dbReference>
<dbReference type="OMA" id="FIASTTW"/>
<dbReference type="RefSeq" id="XP_001016736.1">
    <property type="nucleotide sequence ID" value="XM_001016736.1"/>
</dbReference>
<evidence type="ECO:0000256" key="3">
    <source>
        <dbReference type="ARBA" id="ARBA00022989"/>
    </source>
</evidence>
<accession>I7LV20</accession>
<organism evidence="7 8">
    <name type="scientific">Tetrahymena thermophila (strain SB210)</name>
    <dbReference type="NCBI Taxonomy" id="312017"/>
    <lineage>
        <taxon>Eukaryota</taxon>
        <taxon>Sar</taxon>
        <taxon>Alveolata</taxon>
        <taxon>Ciliophora</taxon>
        <taxon>Intramacronucleata</taxon>
        <taxon>Oligohymenophorea</taxon>
        <taxon>Hymenostomatida</taxon>
        <taxon>Tetrahymenina</taxon>
        <taxon>Tetrahymenidae</taxon>
        <taxon>Tetrahymena</taxon>
    </lineage>
</organism>
<feature type="transmembrane region" description="Helical" evidence="6">
    <location>
        <begin position="359"/>
        <end position="379"/>
    </location>
</feature>
<reference evidence="8" key="1">
    <citation type="journal article" date="2006" name="PLoS Biol.">
        <title>Macronuclear genome sequence of the ciliate Tetrahymena thermophila, a model eukaryote.</title>
        <authorList>
            <person name="Eisen J.A."/>
            <person name="Coyne R.S."/>
            <person name="Wu M."/>
            <person name="Wu D."/>
            <person name="Thiagarajan M."/>
            <person name="Wortman J.R."/>
            <person name="Badger J.H."/>
            <person name="Ren Q."/>
            <person name="Amedeo P."/>
            <person name="Jones K.M."/>
            <person name="Tallon L.J."/>
            <person name="Delcher A.L."/>
            <person name="Salzberg S.L."/>
            <person name="Silva J.C."/>
            <person name="Haas B.J."/>
            <person name="Majoros W.H."/>
            <person name="Farzad M."/>
            <person name="Carlton J.M."/>
            <person name="Smith R.K. Jr."/>
            <person name="Garg J."/>
            <person name="Pearlman R.E."/>
            <person name="Karrer K.M."/>
            <person name="Sun L."/>
            <person name="Manning G."/>
            <person name="Elde N.C."/>
            <person name="Turkewitz A.P."/>
            <person name="Asai D.J."/>
            <person name="Wilkes D.E."/>
            <person name="Wang Y."/>
            <person name="Cai H."/>
            <person name="Collins K."/>
            <person name="Stewart B.A."/>
            <person name="Lee S.R."/>
            <person name="Wilamowska K."/>
            <person name="Weinberg Z."/>
            <person name="Ruzzo W.L."/>
            <person name="Wloga D."/>
            <person name="Gaertig J."/>
            <person name="Frankel J."/>
            <person name="Tsao C.-C."/>
            <person name="Gorovsky M.A."/>
            <person name="Keeling P.J."/>
            <person name="Waller R.F."/>
            <person name="Patron N.J."/>
            <person name="Cherry J.M."/>
            <person name="Stover N.A."/>
            <person name="Krieger C.J."/>
            <person name="del Toro C."/>
            <person name="Ryder H.F."/>
            <person name="Williamson S.C."/>
            <person name="Barbeau R.A."/>
            <person name="Hamilton E.P."/>
            <person name="Orias E."/>
        </authorList>
    </citation>
    <scope>NUCLEOTIDE SEQUENCE [LARGE SCALE GENOMIC DNA]</scope>
    <source>
        <strain evidence="8">SB210</strain>
    </source>
</reference>
<feature type="transmembrane region" description="Helical" evidence="6">
    <location>
        <begin position="391"/>
        <end position="409"/>
    </location>
</feature>
<evidence type="ECO:0000256" key="2">
    <source>
        <dbReference type="ARBA" id="ARBA00022692"/>
    </source>
</evidence>
<dbReference type="GO" id="GO:0008521">
    <property type="term" value="F:acetyl-CoA transmembrane transporter activity"/>
    <property type="evidence" value="ECO:0007669"/>
    <property type="project" value="InterPro"/>
</dbReference>
<name>I7LV20_TETTS</name>
<dbReference type="Pfam" id="PF13000">
    <property type="entry name" value="Acatn"/>
    <property type="match status" value="2"/>
</dbReference>
<dbReference type="InterPro" id="IPR024371">
    <property type="entry name" value="AcetylCoA_trans_1-like"/>
</dbReference>
<feature type="transmembrane region" description="Helical" evidence="6">
    <location>
        <begin position="485"/>
        <end position="505"/>
    </location>
</feature>
<evidence type="ECO:0000256" key="1">
    <source>
        <dbReference type="ARBA" id="ARBA00004141"/>
    </source>
</evidence>
<dbReference type="InParanoid" id="I7LV20"/>
<feature type="transmembrane region" description="Helical" evidence="6">
    <location>
        <begin position="75"/>
        <end position="93"/>
    </location>
</feature>
<evidence type="ECO:0000256" key="4">
    <source>
        <dbReference type="ARBA" id="ARBA00023136"/>
    </source>
</evidence>
<evidence type="ECO:0000313" key="8">
    <source>
        <dbReference type="Proteomes" id="UP000009168"/>
    </source>
</evidence>
<dbReference type="Proteomes" id="UP000009168">
    <property type="component" value="Unassembled WGS sequence"/>
</dbReference>
<dbReference type="EMBL" id="GG662693">
    <property type="protein sequence ID" value="EAR96491.1"/>
    <property type="molecule type" value="Genomic_DNA"/>
</dbReference>
<dbReference type="PANTHER" id="PTHR12778:SF9">
    <property type="entry name" value="ACETYL-COENZYME A TRANSPORTER 1"/>
    <property type="match status" value="1"/>
</dbReference>
<evidence type="ECO:0000256" key="5">
    <source>
        <dbReference type="SAM" id="MobiDB-lite"/>
    </source>
</evidence>
<keyword evidence="8" id="KW-1185">Reference proteome</keyword>
<dbReference type="PANTHER" id="PTHR12778">
    <property type="entry name" value="SOLUTE CARRIER FAMILY 33 ACETYL-COA TRANSPORTER -RELATED"/>
    <property type="match status" value="1"/>
</dbReference>
<feature type="transmembrane region" description="Helical" evidence="6">
    <location>
        <begin position="249"/>
        <end position="272"/>
    </location>
</feature>
<dbReference type="FunCoup" id="I7LV20">
    <property type="interactions" value="110"/>
</dbReference>
<dbReference type="AlphaFoldDB" id="I7LV20"/>
<keyword evidence="4 6" id="KW-0472">Membrane</keyword>
<comment type="subcellular location">
    <subcellularLocation>
        <location evidence="1">Membrane</location>
        <topology evidence="1">Multi-pass membrane protein</topology>
    </subcellularLocation>
</comment>
<dbReference type="InterPro" id="IPR036259">
    <property type="entry name" value="MFS_trans_sf"/>
</dbReference>
<sequence>MSRTDNKNIELQSALQSKDLYKDASEDQQQNNQEQIDDNELDKELSNADTNILNDMEQNENLTDSQLFKKDFTNILLLIVLYMYQGFILAFFLEYVKNYLIQEKQIKGEQIALIRGIAWPFSIKFLWAPLMDTYYIKAFGKRKTYIVPAQFIMSILLFYSAFYFEGWMENTDVLQISTIGVICVFLLTVQDIAVDSWSVTLLHEKNVAYASFSQSFGQRIGNIFGYQLFIYLSDEQLMESLFTYKEKVLTPFSMCVVMSVSILLGTLFIILFRKESNEEQNSSAYRQVEGNSSLINGNQQQSEGQEQEGFVNMLKNIVRFFKNKQILLLIFFLLSTSFGIFCVDITGEIILLEKGFNRSTLATIELCLIPFTQVISAYAARLSSKKLEFKIWIYCFIVKCFWNVGNYFLVNSFEKENMSYFIIPVAIMQVGDSILFTLPFIGISSFFLRICDQSIGGTYITFLNSFSNFGRLWPSILVTTLSTRLSFTTLFIIGSIYNFVLVLFWRKRVLNMQESDKKQWLIKQR</sequence>
<dbReference type="GeneID" id="7833532"/>
<feature type="transmembrane region" description="Helical" evidence="6">
    <location>
        <begin position="455"/>
        <end position="473"/>
    </location>
</feature>
<feature type="transmembrane region" description="Helical" evidence="6">
    <location>
        <begin position="113"/>
        <end position="132"/>
    </location>
</feature>
<evidence type="ECO:0000313" key="7">
    <source>
        <dbReference type="EMBL" id="EAR96491.1"/>
    </source>
</evidence>
<dbReference type="HOGENOM" id="CLU_020502_1_1_1"/>
<keyword evidence="3 6" id="KW-1133">Transmembrane helix</keyword>
<dbReference type="KEGG" id="tet:TTHERM_00191600"/>
<feature type="transmembrane region" description="Helical" evidence="6">
    <location>
        <begin position="144"/>
        <end position="164"/>
    </location>
</feature>
<gene>
    <name evidence="7" type="ORF">TTHERM_00191600</name>
</gene>
<dbReference type="GO" id="GO:0016020">
    <property type="term" value="C:membrane"/>
    <property type="evidence" value="ECO:0007669"/>
    <property type="project" value="UniProtKB-SubCell"/>
</dbReference>
<feature type="transmembrane region" description="Helical" evidence="6">
    <location>
        <begin position="421"/>
        <end position="448"/>
    </location>
</feature>
<evidence type="ECO:0000256" key="6">
    <source>
        <dbReference type="SAM" id="Phobius"/>
    </source>
</evidence>
<keyword evidence="2 6" id="KW-0812">Transmembrane</keyword>
<proteinExistence type="predicted"/>
<feature type="transmembrane region" description="Helical" evidence="6">
    <location>
        <begin position="326"/>
        <end position="347"/>
    </location>
</feature>